<evidence type="ECO:0000256" key="1">
    <source>
        <dbReference type="SAM" id="SignalP"/>
    </source>
</evidence>
<sequence length="363" mass="38880">MLNIYRHTLIFFLLFCSVNVHAADENSMDDCSSSGGLNFICDIAAPEDLVIIPGTDWVVSSTSEEGTTGLYLIDAISKNTTSLYSPQAGRNRLNRNLYAACPGEPDLNNFQSHGLGIQTHVNSDGIYTLYAVSHGGREAIEVFELDVNSAMPEITWVGCVLMPDGLDANDVSAMRDGTILATVLMHPGFSFTELLSGVPTGAVYKWVPGSNGFVKLEGSELPGNNGIQVSEDETEIFVAASGLGAIITLANSNPTRVLRRTRTMGFAPDNVVYDSNGYLLTAGMRNDEPTCVGTGLPPVSNCPRGTIAVTIHPETMQDRVIMDTVATPGFSGATMAILPGGKEVWVGSFRASRIAYQLLNRMD</sequence>
<keyword evidence="1" id="KW-0732">Signal</keyword>
<feature type="signal peptide" evidence="1">
    <location>
        <begin position="1"/>
        <end position="22"/>
    </location>
</feature>
<dbReference type="PANTHER" id="PTHR11799">
    <property type="entry name" value="PARAOXONASE"/>
    <property type="match status" value="1"/>
</dbReference>
<accession>A0A2A5CCG4</accession>
<reference evidence="3" key="1">
    <citation type="submission" date="2017-08" db="EMBL/GenBank/DDBJ databases">
        <title>A dynamic microbial community with high functional redundancy inhabits the cold, oxic subseafloor aquifer.</title>
        <authorList>
            <person name="Tully B.J."/>
            <person name="Wheat C.G."/>
            <person name="Glazer B.T."/>
            <person name="Huber J.A."/>
        </authorList>
    </citation>
    <scope>NUCLEOTIDE SEQUENCE [LARGE SCALE GENOMIC DNA]</scope>
</reference>
<dbReference type="Gene3D" id="2.120.10.30">
    <property type="entry name" value="TolB, C-terminal domain"/>
    <property type="match status" value="1"/>
</dbReference>
<name>A0A2A5CCG4_9GAMM</name>
<evidence type="ECO:0000313" key="3">
    <source>
        <dbReference type="Proteomes" id="UP000228987"/>
    </source>
</evidence>
<dbReference type="EMBL" id="NVWI01000005">
    <property type="protein sequence ID" value="PCJ41527.1"/>
    <property type="molecule type" value="Genomic_DNA"/>
</dbReference>
<dbReference type="Proteomes" id="UP000228987">
    <property type="component" value="Unassembled WGS sequence"/>
</dbReference>
<comment type="caution">
    <text evidence="2">The sequence shown here is derived from an EMBL/GenBank/DDBJ whole genome shotgun (WGS) entry which is preliminary data.</text>
</comment>
<proteinExistence type="predicted"/>
<protein>
    <submittedName>
        <fullName evidence="2">Uncharacterized protein</fullName>
    </submittedName>
</protein>
<evidence type="ECO:0000313" key="2">
    <source>
        <dbReference type="EMBL" id="PCJ41527.1"/>
    </source>
</evidence>
<gene>
    <name evidence="2" type="ORF">COA71_08190</name>
</gene>
<organism evidence="2 3">
    <name type="scientific">SAR86 cluster bacterium</name>
    <dbReference type="NCBI Taxonomy" id="2030880"/>
    <lineage>
        <taxon>Bacteria</taxon>
        <taxon>Pseudomonadati</taxon>
        <taxon>Pseudomonadota</taxon>
        <taxon>Gammaproteobacteria</taxon>
        <taxon>SAR86 cluster</taxon>
    </lineage>
</organism>
<feature type="chain" id="PRO_5012969526" evidence="1">
    <location>
        <begin position="23"/>
        <end position="363"/>
    </location>
</feature>
<dbReference type="SUPFAM" id="SSF63829">
    <property type="entry name" value="Calcium-dependent phosphotriesterase"/>
    <property type="match status" value="1"/>
</dbReference>
<dbReference type="InterPro" id="IPR051288">
    <property type="entry name" value="Serum_paraoxonase/arylesterase"/>
</dbReference>
<dbReference type="AlphaFoldDB" id="A0A2A5CCG4"/>
<dbReference type="PANTHER" id="PTHR11799:SF12">
    <property type="entry name" value="PARAOXONASE-RELATED"/>
    <property type="match status" value="1"/>
</dbReference>
<dbReference type="InterPro" id="IPR011042">
    <property type="entry name" value="6-blade_b-propeller_TolB-like"/>
</dbReference>